<proteinExistence type="predicted"/>
<accession>A0AA97PK23</accession>
<name>A0AA97PK23_PYRO3</name>
<dbReference type="Proteomes" id="UP000011086">
    <property type="component" value="Unassembled WGS sequence"/>
</dbReference>
<dbReference type="EMBL" id="JH794014">
    <property type="protein sequence ID" value="ELQ37591.1"/>
    <property type="molecule type" value="Genomic_DNA"/>
</dbReference>
<evidence type="ECO:0000313" key="1">
    <source>
        <dbReference type="EMBL" id="ELQ37591.1"/>
    </source>
</evidence>
<gene>
    <name evidence="1" type="ORF">OOU_Y34scaffold00590g106</name>
</gene>
<protein>
    <submittedName>
        <fullName evidence="1">Uncharacterized protein</fullName>
    </submittedName>
</protein>
<sequence length="29" mass="3586">MKLWTVFRAHVCHHLYHSWWSSRPGPPLR</sequence>
<reference evidence="1" key="1">
    <citation type="journal article" date="2012" name="PLoS Genet.">
        <title>Comparative analysis of the genomes of two field isolates of the rice blast fungus Magnaporthe oryzae.</title>
        <authorList>
            <person name="Xue M."/>
            <person name="Yang J."/>
            <person name="Li Z."/>
            <person name="Hu S."/>
            <person name="Yao N."/>
            <person name="Dean R.A."/>
            <person name="Zhao W."/>
            <person name="Shen M."/>
            <person name="Zhang H."/>
            <person name="Li C."/>
            <person name="Liu L."/>
            <person name="Cao L."/>
            <person name="Xu X."/>
            <person name="Xing Y."/>
            <person name="Hsiang T."/>
            <person name="Zhang Z."/>
            <person name="Xu J.R."/>
            <person name="Peng Y.L."/>
        </authorList>
    </citation>
    <scope>NUCLEOTIDE SEQUENCE</scope>
    <source>
        <strain evidence="1">Y34</strain>
    </source>
</reference>
<dbReference type="AlphaFoldDB" id="A0AA97PK23"/>
<organism evidence="1">
    <name type="scientific">Pyricularia oryzae (strain Y34)</name>
    <name type="common">Rice blast fungus</name>
    <name type="synonym">Magnaporthe oryzae</name>
    <dbReference type="NCBI Taxonomy" id="1143189"/>
    <lineage>
        <taxon>Eukaryota</taxon>
        <taxon>Fungi</taxon>
        <taxon>Dikarya</taxon>
        <taxon>Ascomycota</taxon>
        <taxon>Pezizomycotina</taxon>
        <taxon>Sordariomycetes</taxon>
        <taxon>Sordariomycetidae</taxon>
        <taxon>Magnaporthales</taxon>
        <taxon>Pyriculariaceae</taxon>
        <taxon>Pyricularia</taxon>
    </lineage>
</organism>